<dbReference type="OMA" id="MGIFSFC"/>
<evidence type="ECO:0000256" key="1">
    <source>
        <dbReference type="SAM" id="MobiDB-lite"/>
    </source>
</evidence>
<dbReference type="InterPro" id="IPR000620">
    <property type="entry name" value="EamA_dom"/>
</dbReference>
<feature type="transmembrane region" description="Helical" evidence="2">
    <location>
        <begin position="287"/>
        <end position="307"/>
    </location>
</feature>
<feature type="transmembrane region" description="Helical" evidence="2">
    <location>
        <begin position="36"/>
        <end position="58"/>
    </location>
</feature>
<accession>A0A9Q0R8H0</accession>
<organism evidence="4 5">
    <name type="scientific">Anaeramoeba ignava</name>
    <name type="common">Anaerobic marine amoeba</name>
    <dbReference type="NCBI Taxonomy" id="1746090"/>
    <lineage>
        <taxon>Eukaryota</taxon>
        <taxon>Metamonada</taxon>
        <taxon>Anaeramoebidae</taxon>
        <taxon>Anaeramoeba</taxon>
    </lineage>
</organism>
<reference evidence="4" key="1">
    <citation type="submission" date="2022-10" db="EMBL/GenBank/DDBJ databases">
        <title>Novel sulphate-reducing endosymbionts in the free-living metamonad Anaeramoeba.</title>
        <authorList>
            <person name="Jerlstrom-Hultqvist J."/>
            <person name="Cepicka I."/>
            <person name="Gallot-Lavallee L."/>
            <person name="Salas-Leiva D."/>
            <person name="Curtis B.A."/>
            <person name="Zahonova K."/>
            <person name="Pipaliya S."/>
            <person name="Dacks J."/>
            <person name="Roger A.J."/>
        </authorList>
    </citation>
    <scope>NUCLEOTIDE SEQUENCE</scope>
    <source>
        <strain evidence="4">BMAN</strain>
    </source>
</reference>
<feature type="transmembrane region" description="Helical" evidence="2">
    <location>
        <begin position="217"/>
        <end position="237"/>
    </location>
</feature>
<dbReference type="InterPro" id="IPR037185">
    <property type="entry name" value="EmrE-like"/>
</dbReference>
<dbReference type="Pfam" id="PF00892">
    <property type="entry name" value="EamA"/>
    <property type="match status" value="1"/>
</dbReference>
<dbReference type="AlphaFoldDB" id="A0A9Q0R8H0"/>
<feature type="transmembrane region" description="Helical" evidence="2">
    <location>
        <begin position="257"/>
        <end position="275"/>
    </location>
</feature>
<feature type="region of interest" description="Disordered" evidence="1">
    <location>
        <begin position="70"/>
        <end position="90"/>
    </location>
</feature>
<protein>
    <recommendedName>
        <fullName evidence="3">EamA domain-containing protein</fullName>
    </recommendedName>
</protein>
<feature type="transmembrane region" description="Helical" evidence="2">
    <location>
        <begin position="182"/>
        <end position="205"/>
    </location>
</feature>
<evidence type="ECO:0000313" key="4">
    <source>
        <dbReference type="EMBL" id="KAJ5070706.1"/>
    </source>
</evidence>
<feature type="transmembrane region" description="Helical" evidence="2">
    <location>
        <begin position="125"/>
        <end position="145"/>
    </location>
</feature>
<feature type="transmembrane region" description="Helical" evidence="2">
    <location>
        <begin position="319"/>
        <end position="338"/>
    </location>
</feature>
<gene>
    <name evidence="4" type="ORF">M0811_01686</name>
</gene>
<sequence>MYSFITNCALFLSTGILTTLFQQLIAYQGGSHPATLFPTFCVAIAMALVGYAKFLNAFKKNQSLPLLKQNLPEDEDHPKDETLSLNPKTSPQSRKTVARIVLLTIIDLSGNVTTIIGLVYSGSGIYQVVYSSVIVFAGVLAEKFLHKKLTKFQWIGIGLIIFGLFFSVVFSGSNTGSNSTVLFGIFMTLISAFLYAISYTFSEYLITSEQVSSPFELCSYMGKISSLLVTLYIFVVVMPNWGNLVSEPIEKKVGNPYLIFVTYLLLIFGAFFHNISYFSILETNGSVIIGIMQAIRAVLVFIFSSFFYCGIQSSQCYTFAKFFATLFVFFGTITYSAGETIYSKFIHSEI</sequence>
<dbReference type="OrthoDB" id="29773at2759"/>
<feature type="domain" description="EamA" evidence="3">
    <location>
        <begin position="90"/>
        <end position="168"/>
    </location>
</feature>
<dbReference type="GO" id="GO:0016020">
    <property type="term" value="C:membrane"/>
    <property type="evidence" value="ECO:0007669"/>
    <property type="project" value="InterPro"/>
</dbReference>
<proteinExistence type="predicted"/>
<comment type="caution">
    <text evidence="4">The sequence shown here is derived from an EMBL/GenBank/DDBJ whole genome shotgun (WGS) entry which is preliminary data.</text>
</comment>
<dbReference type="PANTHER" id="PTHR13146">
    <property type="match status" value="1"/>
</dbReference>
<name>A0A9Q0R8H0_ANAIG</name>
<dbReference type="EMBL" id="JAPDFW010000092">
    <property type="protein sequence ID" value="KAJ5070706.1"/>
    <property type="molecule type" value="Genomic_DNA"/>
</dbReference>
<feature type="transmembrane region" description="Helical" evidence="2">
    <location>
        <begin position="152"/>
        <end position="170"/>
    </location>
</feature>
<dbReference type="Proteomes" id="UP001149090">
    <property type="component" value="Unassembled WGS sequence"/>
</dbReference>
<keyword evidence="2" id="KW-0472">Membrane</keyword>
<evidence type="ECO:0000256" key="2">
    <source>
        <dbReference type="SAM" id="Phobius"/>
    </source>
</evidence>
<keyword evidence="2" id="KW-1133">Transmembrane helix</keyword>
<evidence type="ECO:0000313" key="5">
    <source>
        <dbReference type="Proteomes" id="UP001149090"/>
    </source>
</evidence>
<keyword evidence="5" id="KW-1185">Reference proteome</keyword>
<keyword evidence="2" id="KW-0812">Transmembrane</keyword>
<dbReference type="SUPFAM" id="SSF103481">
    <property type="entry name" value="Multidrug resistance efflux transporter EmrE"/>
    <property type="match status" value="1"/>
</dbReference>
<dbReference type="PANTHER" id="PTHR13146:SF1">
    <property type="entry name" value="SUGAR PHOSPHATE TRANSPORTER DOMAIN-CONTAINING PROTEIN"/>
    <property type="match status" value="1"/>
</dbReference>
<evidence type="ECO:0000259" key="3">
    <source>
        <dbReference type="Pfam" id="PF00892"/>
    </source>
</evidence>